<evidence type="ECO:0000256" key="5">
    <source>
        <dbReference type="ARBA" id="ARBA00023235"/>
    </source>
</evidence>
<dbReference type="RefSeq" id="WP_117298829.1">
    <property type="nucleotide sequence ID" value="NZ_QVQT02000003.1"/>
</dbReference>
<dbReference type="GO" id="GO:0019262">
    <property type="term" value="P:N-acetylneuraminate catabolic process"/>
    <property type="evidence" value="ECO:0007669"/>
    <property type="project" value="UniProtKB-UniPathway"/>
</dbReference>
<evidence type="ECO:0000256" key="3">
    <source>
        <dbReference type="ARBA" id="ARBA00005081"/>
    </source>
</evidence>
<dbReference type="EC" id="5.1.3.9" evidence="4"/>
<comment type="caution">
    <text evidence="7">The sequence shown here is derived from an EMBL/GenBank/DDBJ whole genome shotgun (WGS) entry which is preliminary data.</text>
</comment>
<evidence type="ECO:0000313" key="7">
    <source>
        <dbReference type="EMBL" id="RFU16660.1"/>
    </source>
</evidence>
<dbReference type="GO" id="GO:0005829">
    <property type="term" value="C:cytosol"/>
    <property type="evidence" value="ECO:0007669"/>
    <property type="project" value="TreeGrafter"/>
</dbReference>
<evidence type="ECO:0000313" key="8">
    <source>
        <dbReference type="Proteomes" id="UP000264702"/>
    </source>
</evidence>
<evidence type="ECO:0000256" key="1">
    <source>
        <dbReference type="ARBA" id="ARBA00000056"/>
    </source>
</evidence>
<protein>
    <recommendedName>
        <fullName evidence="4">N-acylglucosamine-6-phosphate 2-epimerase</fullName>
        <ecNumber evidence="4">5.1.3.9</ecNumber>
    </recommendedName>
</protein>
<dbReference type="PANTHER" id="PTHR36204">
    <property type="entry name" value="N-ACETYLMANNOSAMINE-6-PHOSPHATE 2-EPIMERASE-RELATED"/>
    <property type="match status" value="1"/>
</dbReference>
<keyword evidence="5" id="KW-0413">Isomerase</keyword>
<comment type="pathway">
    <text evidence="3">Amino-sugar metabolism; N-acetylneuraminate degradation; D-fructose 6-phosphate from N-acetylneuraminate: step 3/5.</text>
</comment>
<evidence type="ECO:0000256" key="4">
    <source>
        <dbReference type="ARBA" id="ARBA00013180"/>
    </source>
</evidence>
<name>A0A372INW7_9BACT</name>
<dbReference type="NCBIfam" id="NF002231">
    <property type="entry name" value="PRK01130.1"/>
    <property type="match status" value="1"/>
</dbReference>
<sequence length="228" mass="24203">MDVTEYPLPAALRGRLIVSCQAPPDDPLDDTGTLARLAVSALRGGAAGLRANGAEAIHVFRQKTDLPILGILKRYQHGEMCITPDFTSAQAISDAGSDVIALDCTIARPSFAEPWPTLITRIHRELRKPVLADIATFDEAVAAAQAGADAVATTLRGFTPQTASVHSVDWPLLDRLVQSLSVPVIVEGHIALPEEVRRAIDAGAFSVVVGSAITRPESITARFVKALL</sequence>
<proteinExistence type="predicted"/>
<dbReference type="GO" id="GO:0006053">
    <property type="term" value="P:N-acetylmannosamine catabolic process"/>
    <property type="evidence" value="ECO:0007669"/>
    <property type="project" value="TreeGrafter"/>
</dbReference>
<dbReference type="Pfam" id="PF04131">
    <property type="entry name" value="NanE"/>
    <property type="match status" value="1"/>
</dbReference>
<dbReference type="InterPro" id="IPR011060">
    <property type="entry name" value="RibuloseP-bd_barrel"/>
</dbReference>
<dbReference type="GO" id="GO:0047465">
    <property type="term" value="F:N-acylglucosamine-6-phosphate 2-epimerase activity"/>
    <property type="evidence" value="ECO:0007669"/>
    <property type="project" value="UniProtKB-EC"/>
</dbReference>
<dbReference type="Proteomes" id="UP000264702">
    <property type="component" value="Unassembled WGS sequence"/>
</dbReference>
<dbReference type="PANTHER" id="PTHR36204:SF1">
    <property type="entry name" value="N-ACETYLMANNOSAMINE-6-PHOSPHATE 2-EPIMERASE-RELATED"/>
    <property type="match status" value="1"/>
</dbReference>
<dbReference type="OrthoDB" id="9781704at2"/>
<dbReference type="SUPFAM" id="SSF51366">
    <property type="entry name" value="Ribulose-phoshate binding barrel"/>
    <property type="match status" value="1"/>
</dbReference>
<accession>A0A372INW7</accession>
<organism evidence="7 8">
    <name type="scientific">Paracidobacterium acidisoli</name>
    <dbReference type="NCBI Taxonomy" id="2303751"/>
    <lineage>
        <taxon>Bacteria</taxon>
        <taxon>Pseudomonadati</taxon>
        <taxon>Acidobacteriota</taxon>
        <taxon>Terriglobia</taxon>
        <taxon>Terriglobales</taxon>
        <taxon>Acidobacteriaceae</taxon>
        <taxon>Paracidobacterium</taxon>
    </lineage>
</organism>
<dbReference type="AlphaFoldDB" id="A0A372INW7"/>
<keyword evidence="8" id="KW-1185">Reference proteome</keyword>
<comment type="catalytic activity">
    <reaction evidence="1">
        <text>an N-acyl-D-glucosamine 6-phosphate = an N-acyl-D-mannosamine 6-phosphate</text>
        <dbReference type="Rhea" id="RHEA:23932"/>
        <dbReference type="ChEBI" id="CHEBI:57599"/>
        <dbReference type="ChEBI" id="CHEBI:57666"/>
        <dbReference type="EC" id="5.1.3.9"/>
    </reaction>
</comment>
<keyword evidence="6" id="KW-0119">Carbohydrate metabolism</keyword>
<evidence type="ECO:0000256" key="6">
    <source>
        <dbReference type="ARBA" id="ARBA00023277"/>
    </source>
</evidence>
<reference evidence="7 8" key="1">
    <citation type="submission" date="2018-08" db="EMBL/GenBank/DDBJ databases">
        <title>Acidipila sp. 4G-K13, an acidobacterium isolated from forest soil.</title>
        <authorList>
            <person name="Gao Z.-H."/>
            <person name="Qiu L.-H."/>
        </authorList>
    </citation>
    <scope>NUCLEOTIDE SEQUENCE [LARGE SCALE GENOMIC DNA]</scope>
    <source>
        <strain evidence="7 8">4G-K13</strain>
    </source>
</reference>
<dbReference type="InterPro" id="IPR013785">
    <property type="entry name" value="Aldolase_TIM"/>
</dbReference>
<dbReference type="InterPro" id="IPR007260">
    <property type="entry name" value="NanE"/>
</dbReference>
<dbReference type="UniPathway" id="UPA00629">
    <property type="reaction ID" value="UER00682"/>
</dbReference>
<gene>
    <name evidence="7" type="ORF">D0Y96_07815</name>
</gene>
<comment type="function">
    <text evidence="2">Converts N-acetylmannosamine-6-phosphate (ManNAc-6-P) to N-acetylglucosamine-6-phosphate (GlcNAc-6-P).</text>
</comment>
<dbReference type="EMBL" id="QVQT01000003">
    <property type="protein sequence ID" value="RFU16660.1"/>
    <property type="molecule type" value="Genomic_DNA"/>
</dbReference>
<evidence type="ECO:0000256" key="2">
    <source>
        <dbReference type="ARBA" id="ARBA00002147"/>
    </source>
</evidence>
<dbReference type="Gene3D" id="3.20.20.70">
    <property type="entry name" value="Aldolase class I"/>
    <property type="match status" value="1"/>
</dbReference>